<dbReference type="Gene3D" id="1.10.357.10">
    <property type="entry name" value="Tetracycline Repressor, domain 2"/>
    <property type="match status" value="1"/>
</dbReference>
<dbReference type="PROSITE" id="PS50977">
    <property type="entry name" value="HTH_TETR_2"/>
    <property type="match status" value="1"/>
</dbReference>
<dbReference type="SUPFAM" id="SSF48498">
    <property type="entry name" value="Tetracyclin repressor-like, C-terminal domain"/>
    <property type="match status" value="1"/>
</dbReference>
<dbReference type="PROSITE" id="PS01081">
    <property type="entry name" value="HTH_TETR_1"/>
    <property type="match status" value="1"/>
</dbReference>
<evidence type="ECO:0000256" key="3">
    <source>
        <dbReference type="ARBA" id="ARBA00023125"/>
    </source>
</evidence>
<dbReference type="PANTHER" id="PTHR30055">
    <property type="entry name" value="HTH-TYPE TRANSCRIPTIONAL REGULATOR RUTR"/>
    <property type="match status" value="1"/>
</dbReference>
<dbReference type="InterPro" id="IPR009057">
    <property type="entry name" value="Homeodomain-like_sf"/>
</dbReference>
<dbReference type="InterPro" id="IPR001647">
    <property type="entry name" value="HTH_TetR"/>
</dbReference>
<evidence type="ECO:0000256" key="1">
    <source>
        <dbReference type="ARBA" id="ARBA00022491"/>
    </source>
</evidence>
<keyword evidence="8" id="KW-1185">Reference proteome</keyword>
<dbReference type="SUPFAM" id="SSF46689">
    <property type="entry name" value="Homeodomain-like"/>
    <property type="match status" value="1"/>
</dbReference>
<dbReference type="EMBL" id="LRFG02000001">
    <property type="protein sequence ID" value="PCO06890.1"/>
    <property type="molecule type" value="Genomic_DNA"/>
</dbReference>
<keyword evidence="2" id="KW-0805">Transcription regulation</keyword>
<protein>
    <submittedName>
        <fullName evidence="7">TetR family transcriptional regulator</fullName>
    </submittedName>
</protein>
<dbReference type="InterPro" id="IPR023772">
    <property type="entry name" value="DNA-bd_HTH_TetR-type_CS"/>
</dbReference>
<sequence>MAKRRKEDAMETRERILDAAVTVFHQQGVARPSLTEVAELAGVTRGAVYGHFRNKADLFNALAERVQLPGEKLCEGASEDAHHNPLGILRTRWLWLFQEVACNRQWQQILDIILHRCELVTESGEITQRMLDCREEGLERMRQLIGGAVTRKQLPADLDVELAAPMLHGALVGLLGDWLLRPDGRDLALLGERYLNTLIDMLHHAPSLRREPAPAPS</sequence>
<comment type="caution">
    <text evidence="7">The sequence shown here is derived from an EMBL/GenBank/DDBJ whole genome shotgun (WGS) entry which is preliminary data.</text>
</comment>
<dbReference type="Pfam" id="PF00440">
    <property type="entry name" value="TetR_N"/>
    <property type="match status" value="1"/>
</dbReference>
<name>A0ABX4I399_9GAMM</name>
<feature type="DNA-binding region" description="H-T-H motif" evidence="5">
    <location>
        <begin position="33"/>
        <end position="52"/>
    </location>
</feature>
<organism evidence="7 8">
    <name type="scientific">Microbulbifer flavimaris</name>
    <dbReference type="NCBI Taxonomy" id="1781068"/>
    <lineage>
        <taxon>Bacteria</taxon>
        <taxon>Pseudomonadati</taxon>
        <taxon>Pseudomonadota</taxon>
        <taxon>Gammaproteobacteria</taxon>
        <taxon>Cellvibrionales</taxon>
        <taxon>Microbulbiferaceae</taxon>
        <taxon>Microbulbifer</taxon>
    </lineage>
</organism>
<dbReference type="Proteomes" id="UP000218427">
    <property type="component" value="Unassembled WGS sequence"/>
</dbReference>
<evidence type="ECO:0000259" key="6">
    <source>
        <dbReference type="PROSITE" id="PS50977"/>
    </source>
</evidence>
<gene>
    <name evidence="7" type="ORF">AWR36_003875</name>
</gene>
<dbReference type="InterPro" id="IPR050109">
    <property type="entry name" value="HTH-type_TetR-like_transc_reg"/>
</dbReference>
<keyword evidence="4" id="KW-0804">Transcription</keyword>
<keyword evidence="3 5" id="KW-0238">DNA-binding</keyword>
<dbReference type="InterPro" id="IPR013572">
    <property type="entry name" value="Tscrpt_reg_MAATS_C"/>
</dbReference>
<evidence type="ECO:0000256" key="5">
    <source>
        <dbReference type="PROSITE-ProRule" id="PRU00335"/>
    </source>
</evidence>
<dbReference type="Pfam" id="PF08361">
    <property type="entry name" value="TetR_C_2"/>
    <property type="match status" value="1"/>
</dbReference>
<evidence type="ECO:0000313" key="7">
    <source>
        <dbReference type="EMBL" id="PCO06890.1"/>
    </source>
</evidence>
<accession>A0ABX4I399</accession>
<dbReference type="PRINTS" id="PR00455">
    <property type="entry name" value="HTHTETR"/>
</dbReference>
<keyword evidence="1" id="KW-0678">Repressor</keyword>
<evidence type="ECO:0000256" key="2">
    <source>
        <dbReference type="ARBA" id="ARBA00023015"/>
    </source>
</evidence>
<evidence type="ECO:0000256" key="4">
    <source>
        <dbReference type="ARBA" id="ARBA00023163"/>
    </source>
</evidence>
<dbReference type="PANTHER" id="PTHR30055:SF240">
    <property type="entry name" value="HTH-TYPE TRANSCRIPTIONAL REGULATOR ACRR"/>
    <property type="match status" value="1"/>
</dbReference>
<reference evidence="7" key="1">
    <citation type="submission" date="2017-08" db="EMBL/GenBank/DDBJ databases">
        <title>Microbulbifer marisrubri sp. nov., a halophilic alphaproteobacterium isolated from marine sediment of the Yellow Sea, China.</title>
        <authorList>
            <person name="Zhang G."/>
            <person name="Xiong Q."/>
        </authorList>
    </citation>
    <scope>NUCLEOTIDE SEQUENCE [LARGE SCALE GENOMIC DNA]</scope>
    <source>
        <strain evidence="7">WRN-8</strain>
    </source>
</reference>
<dbReference type="InterPro" id="IPR036271">
    <property type="entry name" value="Tet_transcr_reg_TetR-rel_C_sf"/>
</dbReference>
<feature type="domain" description="HTH tetR-type" evidence="6">
    <location>
        <begin position="10"/>
        <end position="70"/>
    </location>
</feature>
<evidence type="ECO:0000313" key="8">
    <source>
        <dbReference type="Proteomes" id="UP000218427"/>
    </source>
</evidence>
<proteinExistence type="predicted"/>